<protein>
    <recommendedName>
        <fullName evidence="2">UmuC domain-containing protein</fullName>
    </recommendedName>
</protein>
<dbReference type="InterPro" id="IPR001126">
    <property type="entry name" value="UmuC"/>
</dbReference>
<dbReference type="OrthoDB" id="9808813at2"/>
<dbReference type="InterPro" id="IPR050116">
    <property type="entry name" value="DNA_polymerase-Y"/>
</dbReference>
<dbReference type="GO" id="GO:0006281">
    <property type="term" value="P:DNA repair"/>
    <property type="evidence" value="ECO:0007669"/>
    <property type="project" value="InterPro"/>
</dbReference>
<dbReference type="Pfam" id="PF00817">
    <property type="entry name" value="IMS"/>
    <property type="match status" value="1"/>
</dbReference>
<dbReference type="GO" id="GO:0005829">
    <property type="term" value="C:cytosol"/>
    <property type="evidence" value="ECO:0007669"/>
    <property type="project" value="TreeGrafter"/>
</dbReference>
<sequence>MDMPMEQSPLKWLYVDFNSYFASVEQQLQPHLRGKPVAVVPVETDSTCAIAASYEAKAFGVKTGTAIWEARKLCPGLICVLARHDAYVDFHHRAIDEVNRHIPVSEVCSIDEVAARLLTNESSPEAARRIAMSIKRGLVANLGEFVKCSIGIASNKFLAKVATDLQKPDGLTILMPDEVKPRFIADLKPSDLPGIGRNMERRLRQHGIITMEDIWALDRRRMRSVWGSIWGERMWYYLRGFEIPDVETKRSSIGHSHMLAPILRPPDQAINVARRLTMKACSRLRRMEYHATIFGFSARLADGRRIRAEARCRPAQDNMTFLDMLICFWEGQVPQGRGILITKLSVVLHGLVANSNIQPDLFDAVSPQSQRPIRDVEKMKRLSFAMDRINRRFGRDSALIGMLPQQGRSFSGTKIAFTRIPDREEFLE</sequence>
<evidence type="ECO:0000256" key="1">
    <source>
        <dbReference type="ARBA" id="ARBA00010945"/>
    </source>
</evidence>
<dbReference type="AlphaFoldDB" id="A0A1L3JC27"/>
<dbReference type="RefSeq" id="WP_072559330.1">
    <property type="nucleotide sequence ID" value="NZ_CP018154.1"/>
</dbReference>
<dbReference type="Proteomes" id="UP000242561">
    <property type="component" value="Chromosome"/>
</dbReference>
<comment type="similarity">
    <text evidence="1">Belongs to the DNA polymerase type-Y family.</text>
</comment>
<accession>A0A1L3JC27</accession>
<dbReference type="KEGG" id="sphl:LPB140_07625"/>
<dbReference type="InterPro" id="IPR043502">
    <property type="entry name" value="DNA/RNA_pol_sf"/>
</dbReference>
<name>A0A1L3JC27_9SPHN</name>
<gene>
    <name evidence="3" type="ORF">LPB140_07625</name>
</gene>
<reference evidence="3 4" key="1">
    <citation type="submission" date="2016-11" db="EMBL/GenBank/DDBJ databases">
        <title>Sphingorhabdus sp. LPB0140, isolated from marine environment.</title>
        <authorList>
            <person name="Kim E."/>
            <person name="Yi H."/>
        </authorList>
    </citation>
    <scope>NUCLEOTIDE SEQUENCE [LARGE SCALE GENOMIC DNA]</scope>
    <source>
        <strain evidence="3 4">LPB0140</strain>
    </source>
</reference>
<dbReference type="EMBL" id="CP018154">
    <property type="protein sequence ID" value="APG62681.1"/>
    <property type="molecule type" value="Genomic_DNA"/>
</dbReference>
<dbReference type="PANTHER" id="PTHR11076:SF33">
    <property type="entry name" value="DNA POLYMERASE KAPPA"/>
    <property type="match status" value="1"/>
</dbReference>
<dbReference type="GO" id="GO:0003887">
    <property type="term" value="F:DNA-directed DNA polymerase activity"/>
    <property type="evidence" value="ECO:0007669"/>
    <property type="project" value="InterPro"/>
</dbReference>
<dbReference type="CDD" id="cd00424">
    <property type="entry name" value="PolY"/>
    <property type="match status" value="1"/>
</dbReference>
<dbReference type="InterPro" id="IPR053848">
    <property type="entry name" value="IMS_HHH_1"/>
</dbReference>
<dbReference type="Pfam" id="PF21999">
    <property type="entry name" value="IMS_HHH_1"/>
    <property type="match status" value="1"/>
</dbReference>
<dbReference type="Gene3D" id="1.10.150.20">
    <property type="entry name" value="5' to 3' exonuclease, C-terminal subdomain"/>
    <property type="match status" value="1"/>
</dbReference>
<proteinExistence type="inferred from homology"/>
<dbReference type="Gene3D" id="3.40.1170.60">
    <property type="match status" value="1"/>
</dbReference>
<organism evidence="3 4">
    <name type="scientific">Sphingorhabdus lutea</name>
    <dbReference type="NCBI Taxonomy" id="1913578"/>
    <lineage>
        <taxon>Bacteria</taxon>
        <taxon>Pseudomonadati</taxon>
        <taxon>Pseudomonadota</taxon>
        <taxon>Alphaproteobacteria</taxon>
        <taxon>Sphingomonadales</taxon>
        <taxon>Sphingomonadaceae</taxon>
        <taxon>Sphingorhabdus</taxon>
    </lineage>
</organism>
<dbReference type="PANTHER" id="PTHR11076">
    <property type="entry name" value="DNA REPAIR POLYMERASE UMUC / TRANSFERASE FAMILY MEMBER"/>
    <property type="match status" value="1"/>
</dbReference>
<dbReference type="InterPro" id="IPR043128">
    <property type="entry name" value="Rev_trsase/Diguanyl_cyclase"/>
</dbReference>
<dbReference type="Gene3D" id="3.30.70.270">
    <property type="match status" value="1"/>
</dbReference>
<dbReference type="STRING" id="1913578.LPB140_07625"/>
<evidence type="ECO:0000259" key="2">
    <source>
        <dbReference type="PROSITE" id="PS50173"/>
    </source>
</evidence>
<evidence type="ECO:0000313" key="3">
    <source>
        <dbReference type="EMBL" id="APG62681.1"/>
    </source>
</evidence>
<dbReference type="SUPFAM" id="SSF56672">
    <property type="entry name" value="DNA/RNA polymerases"/>
    <property type="match status" value="1"/>
</dbReference>
<dbReference type="PROSITE" id="PS50173">
    <property type="entry name" value="UMUC"/>
    <property type="match status" value="1"/>
</dbReference>
<dbReference type="GO" id="GO:0009432">
    <property type="term" value="P:SOS response"/>
    <property type="evidence" value="ECO:0007669"/>
    <property type="project" value="TreeGrafter"/>
</dbReference>
<keyword evidence="4" id="KW-1185">Reference proteome</keyword>
<evidence type="ECO:0000313" key="4">
    <source>
        <dbReference type="Proteomes" id="UP000242561"/>
    </source>
</evidence>
<feature type="domain" description="UmuC" evidence="2">
    <location>
        <begin position="12"/>
        <end position="196"/>
    </location>
</feature>
<dbReference type="GO" id="GO:0042276">
    <property type="term" value="P:error-prone translesion synthesis"/>
    <property type="evidence" value="ECO:0007669"/>
    <property type="project" value="TreeGrafter"/>
</dbReference>